<reference evidence="6" key="1">
    <citation type="journal article" date="2019" name="Int. J. Syst. Evol. Microbiol.">
        <title>The Global Catalogue of Microorganisms (GCM) 10K type strain sequencing project: providing services to taxonomists for standard genome sequencing and annotation.</title>
        <authorList>
            <consortium name="The Broad Institute Genomics Platform"/>
            <consortium name="The Broad Institute Genome Sequencing Center for Infectious Disease"/>
            <person name="Wu L."/>
            <person name="Ma J."/>
        </authorList>
    </citation>
    <scope>NUCLEOTIDE SEQUENCE [LARGE SCALE GENOMIC DNA]</scope>
    <source>
        <strain evidence="6">CGMCC 1.6774</strain>
    </source>
</reference>
<evidence type="ECO:0000256" key="3">
    <source>
        <dbReference type="SAM" id="MobiDB-lite"/>
    </source>
</evidence>
<dbReference type="PROSITE" id="PS50977">
    <property type="entry name" value="HTH_TETR_2"/>
    <property type="match status" value="1"/>
</dbReference>
<dbReference type="RefSeq" id="WP_378478322.1">
    <property type="nucleotide sequence ID" value="NZ_JBHUIW010000014.1"/>
</dbReference>
<dbReference type="EMBL" id="JBHUIW010000014">
    <property type="protein sequence ID" value="MFD2183159.1"/>
    <property type="molecule type" value="Genomic_DNA"/>
</dbReference>
<feature type="domain" description="HTH tetR-type" evidence="4">
    <location>
        <begin position="26"/>
        <end position="86"/>
    </location>
</feature>
<comment type="caution">
    <text evidence="5">The sequence shown here is derived from an EMBL/GenBank/DDBJ whole genome shotgun (WGS) entry which is preliminary data.</text>
</comment>
<dbReference type="PANTHER" id="PTHR30055:SF223">
    <property type="entry name" value="HTH-TYPE TRANSCRIPTIONAL REGULATOR UIDR"/>
    <property type="match status" value="1"/>
</dbReference>
<evidence type="ECO:0000259" key="4">
    <source>
        <dbReference type="PROSITE" id="PS50977"/>
    </source>
</evidence>
<name>A0ABW5AJM9_9BRAD</name>
<keyword evidence="1 2" id="KW-0238">DNA-binding</keyword>
<dbReference type="SUPFAM" id="SSF48498">
    <property type="entry name" value="Tetracyclin repressor-like, C-terminal domain"/>
    <property type="match status" value="1"/>
</dbReference>
<dbReference type="PANTHER" id="PTHR30055">
    <property type="entry name" value="HTH-TYPE TRANSCRIPTIONAL REGULATOR RUTR"/>
    <property type="match status" value="1"/>
</dbReference>
<evidence type="ECO:0000313" key="6">
    <source>
        <dbReference type="Proteomes" id="UP001597314"/>
    </source>
</evidence>
<dbReference type="InterPro" id="IPR036271">
    <property type="entry name" value="Tet_transcr_reg_TetR-rel_C_sf"/>
</dbReference>
<dbReference type="Pfam" id="PF00440">
    <property type="entry name" value="TetR_N"/>
    <property type="match status" value="1"/>
</dbReference>
<feature type="compositionally biased region" description="Pro residues" evidence="3">
    <location>
        <begin position="1"/>
        <end position="12"/>
    </location>
</feature>
<gene>
    <name evidence="5" type="ORF">ACFSOX_13455</name>
</gene>
<protein>
    <submittedName>
        <fullName evidence="5">TetR/AcrR family transcriptional regulator</fullName>
    </submittedName>
</protein>
<dbReference type="Gene3D" id="1.10.357.10">
    <property type="entry name" value="Tetracycline Repressor, domain 2"/>
    <property type="match status" value="1"/>
</dbReference>
<dbReference type="SUPFAM" id="SSF46689">
    <property type="entry name" value="Homeodomain-like"/>
    <property type="match status" value="1"/>
</dbReference>
<evidence type="ECO:0000313" key="5">
    <source>
        <dbReference type="EMBL" id="MFD2183159.1"/>
    </source>
</evidence>
<organism evidence="5 6">
    <name type="scientific">Rhodoplanes azumiensis</name>
    <dbReference type="NCBI Taxonomy" id="1897628"/>
    <lineage>
        <taxon>Bacteria</taxon>
        <taxon>Pseudomonadati</taxon>
        <taxon>Pseudomonadota</taxon>
        <taxon>Alphaproteobacteria</taxon>
        <taxon>Hyphomicrobiales</taxon>
        <taxon>Nitrobacteraceae</taxon>
        <taxon>Rhodoplanes</taxon>
    </lineage>
</organism>
<dbReference type="PRINTS" id="PR00455">
    <property type="entry name" value="HTHTETR"/>
</dbReference>
<evidence type="ECO:0000256" key="1">
    <source>
        <dbReference type="ARBA" id="ARBA00023125"/>
    </source>
</evidence>
<sequence>MTTSKTPPPADPPARGRGRPKVVDDATQRARIVAAARDVFLAGGYDATTMDAVAQRAGVSKKTVYQLFDGKDALFAAIVAEHRGLMLNVPEGDDDRPLEEALAAIFRLDLDADSERDRNALLRLMMLETPHRPALARVVFRHGPEESKVILARWLARQAERGRIVIDDPARTASLLLHMVFAPLGFDEDGPRLPGPDERRAHATAAFSIFLNGVVPKRRRD</sequence>
<dbReference type="Proteomes" id="UP001597314">
    <property type="component" value="Unassembled WGS sequence"/>
</dbReference>
<feature type="DNA-binding region" description="H-T-H motif" evidence="2">
    <location>
        <begin position="49"/>
        <end position="68"/>
    </location>
</feature>
<proteinExistence type="predicted"/>
<keyword evidence="6" id="KW-1185">Reference proteome</keyword>
<feature type="region of interest" description="Disordered" evidence="3">
    <location>
        <begin position="1"/>
        <end position="23"/>
    </location>
</feature>
<dbReference type="Pfam" id="PF14246">
    <property type="entry name" value="TetR_C_7"/>
    <property type="match status" value="1"/>
</dbReference>
<evidence type="ECO:0000256" key="2">
    <source>
        <dbReference type="PROSITE-ProRule" id="PRU00335"/>
    </source>
</evidence>
<dbReference type="InterPro" id="IPR050109">
    <property type="entry name" value="HTH-type_TetR-like_transc_reg"/>
</dbReference>
<dbReference type="InterPro" id="IPR039536">
    <property type="entry name" value="TetR_C_Proteobacteria"/>
</dbReference>
<dbReference type="InterPro" id="IPR001647">
    <property type="entry name" value="HTH_TetR"/>
</dbReference>
<accession>A0ABW5AJM9</accession>
<dbReference type="InterPro" id="IPR009057">
    <property type="entry name" value="Homeodomain-like_sf"/>
</dbReference>